<dbReference type="PANTHER" id="PTHR21630:SF10">
    <property type="entry name" value="VENTRICULAR ZONE-EXPRESSED PH DOMAIN-CONTAINING PROTEIN HOMOLOG 1"/>
    <property type="match status" value="1"/>
</dbReference>
<comment type="similarity">
    <text evidence="2">Belongs to the MELT/VEPH family.</text>
</comment>
<dbReference type="InterPro" id="IPR039888">
    <property type="entry name" value="Melted-like"/>
</dbReference>
<keyword evidence="3" id="KW-1003">Cell membrane</keyword>
<dbReference type="EMBL" id="NEDP02005506">
    <property type="protein sequence ID" value="OWF39853.1"/>
    <property type="molecule type" value="Genomic_DNA"/>
</dbReference>
<proteinExistence type="inferred from homology"/>
<feature type="domain" description="PH" evidence="6">
    <location>
        <begin position="655"/>
        <end position="752"/>
    </location>
</feature>
<reference evidence="7 8" key="1">
    <citation type="journal article" date="2017" name="Nat. Ecol. Evol.">
        <title>Scallop genome provides insights into evolution of bilaterian karyotype and development.</title>
        <authorList>
            <person name="Wang S."/>
            <person name="Zhang J."/>
            <person name="Jiao W."/>
            <person name="Li J."/>
            <person name="Xun X."/>
            <person name="Sun Y."/>
            <person name="Guo X."/>
            <person name="Huan P."/>
            <person name="Dong B."/>
            <person name="Zhang L."/>
            <person name="Hu X."/>
            <person name="Sun X."/>
            <person name="Wang J."/>
            <person name="Zhao C."/>
            <person name="Wang Y."/>
            <person name="Wang D."/>
            <person name="Huang X."/>
            <person name="Wang R."/>
            <person name="Lv J."/>
            <person name="Li Y."/>
            <person name="Zhang Z."/>
            <person name="Liu B."/>
            <person name="Lu W."/>
            <person name="Hui Y."/>
            <person name="Liang J."/>
            <person name="Zhou Z."/>
            <person name="Hou R."/>
            <person name="Li X."/>
            <person name="Liu Y."/>
            <person name="Li H."/>
            <person name="Ning X."/>
            <person name="Lin Y."/>
            <person name="Zhao L."/>
            <person name="Xing Q."/>
            <person name="Dou J."/>
            <person name="Li Y."/>
            <person name="Mao J."/>
            <person name="Guo H."/>
            <person name="Dou H."/>
            <person name="Li T."/>
            <person name="Mu C."/>
            <person name="Jiang W."/>
            <person name="Fu Q."/>
            <person name="Fu X."/>
            <person name="Miao Y."/>
            <person name="Liu J."/>
            <person name="Yu Q."/>
            <person name="Li R."/>
            <person name="Liao H."/>
            <person name="Li X."/>
            <person name="Kong Y."/>
            <person name="Jiang Z."/>
            <person name="Chourrout D."/>
            <person name="Li R."/>
            <person name="Bao Z."/>
        </authorList>
    </citation>
    <scope>NUCLEOTIDE SEQUENCE [LARGE SCALE GENOMIC DNA]</scope>
    <source>
        <strain evidence="7 8">PY_sf001</strain>
    </source>
</reference>
<evidence type="ECO:0000259" key="6">
    <source>
        <dbReference type="PROSITE" id="PS50003"/>
    </source>
</evidence>
<evidence type="ECO:0000313" key="7">
    <source>
        <dbReference type="EMBL" id="OWF39853.1"/>
    </source>
</evidence>
<dbReference type="PROSITE" id="PS50003">
    <property type="entry name" value="PH_DOMAIN"/>
    <property type="match status" value="1"/>
</dbReference>
<dbReference type="SMART" id="SM00233">
    <property type="entry name" value="PH"/>
    <property type="match status" value="1"/>
</dbReference>
<evidence type="ECO:0000256" key="4">
    <source>
        <dbReference type="ARBA" id="ARBA00023136"/>
    </source>
</evidence>
<dbReference type="GO" id="GO:0009966">
    <property type="term" value="P:regulation of signal transduction"/>
    <property type="evidence" value="ECO:0007669"/>
    <property type="project" value="TreeGrafter"/>
</dbReference>
<accession>A0A210PTP3</accession>
<evidence type="ECO:0000256" key="1">
    <source>
        <dbReference type="ARBA" id="ARBA00004413"/>
    </source>
</evidence>
<feature type="region of interest" description="Disordered" evidence="5">
    <location>
        <begin position="369"/>
        <end position="392"/>
    </location>
</feature>
<dbReference type="InterPro" id="IPR016024">
    <property type="entry name" value="ARM-type_fold"/>
</dbReference>
<sequence>MHELFAQVLNKKDLSKAGDLFSLDDRAIKGDLISVLQKIGEIIDNKDYASNDNDQSVVEICVTRVTTAIRETESIEEHAIALVRLLELCQKHNLNPSSQEKDPPHAKIASDIMSCLFMHYGKGKVMILAIPVVVNFLCCNNKELGRNVSSYLSLAALDNADLLARHMDLILNSMLRGNYILSTVLPQIFTQCRQAVIDQTDRLVKIIDKCEPSERLSLFQVFGMIAKTDTKVLEKHVPKFVKYLSSNTLSPMILCLFVDMATASPLIFVDHVSTLQKVAEQQPTYIVQVIQIMGTLATINKDYARKSMDYFVSQFGSADQTALTVILQEIKALSLNNHDLLALNLEEISKLSQNGSSAVRILVQQLKEDNNKYSSPTPTEPTKQTRSVSSQTEGTVTIITVGNPPNAAYPSGAVAIRHTALPPSNMSSQQSLAKSSRASASQARLPMDRPVSPLSSQFSDRISMTSAMTYGSTQTGPPLPPEPLRDGVQNFCEKHMPIIRNFIESMSVRIPLPSKCSIINGRHKRYIRLNFLCGGQGDQCLYGNTYFSLNTKVPKTWIHVMFLAVQAQSTSALNQNDGSIQSLRSCWDSLWGERSNFLTLVTSSFPSPKDQDILLQELQSSRFFDVFEFNAAKKYWACFMCNHPEKTLELLQNGNPVIAGQLKEKKGRWKFLKRWKTRYFTLSGAQITYNKSHSRKETLPVSKIQSVKAVRKGVRDIPKAFEIFTGDQTYMFKAKGQQNIEQWVQCLHIAVARVQTTDKDKTVKTKESGTDVMGNSSVPVANTGEVSPQNNVVIERPRSVMDTKL</sequence>
<evidence type="ECO:0000313" key="8">
    <source>
        <dbReference type="Proteomes" id="UP000242188"/>
    </source>
</evidence>
<feature type="compositionally biased region" description="Low complexity" evidence="5">
    <location>
        <begin position="427"/>
        <end position="445"/>
    </location>
</feature>
<feature type="region of interest" description="Disordered" evidence="5">
    <location>
        <begin position="423"/>
        <end position="457"/>
    </location>
</feature>
<name>A0A210PTP3_MIZYE</name>
<dbReference type="AlphaFoldDB" id="A0A210PTP3"/>
<dbReference type="SUPFAM" id="SSF48371">
    <property type="entry name" value="ARM repeat"/>
    <property type="match status" value="1"/>
</dbReference>
<dbReference type="OrthoDB" id="5869902at2759"/>
<comment type="caution">
    <text evidence="7">The sequence shown here is derived from an EMBL/GenBank/DDBJ whole genome shotgun (WGS) entry which is preliminary data.</text>
</comment>
<dbReference type="PANTHER" id="PTHR21630">
    <property type="entry name" value="VEPH-A/MELTED"/>
    <property type="match status" value="1"/>
</dbReference>
<comment type="subcellular location">
    <subcellularLocation>
        <location evidence="1">Cell membrane</location>
        <topology evidence="1">Peripheral membrane protein</topology>
        <orientation evidence="1">Cytoplasmic side</orientation>
    </subcellularLocation>
</comment>
<dbReference type="GO" id="GO:0005886">
    <property type="term" value="C:plasma membrane"/>
    <property type="evidence" value="ECO:0007669"/>
    <property type="project" value="UniProtKB-SubCell"/>
</dbReference>
<organism evidence="7 8">
    <name type="scientific">Mizuhopecten yessoensis</name>
    <name type="common">Japanese scallop</name>
    <name type="synonym">Patinopecten yessoensis</name>
    <dbReference type="NCBI Taxonomy" id="6573"/>
    <lineage>
        <taxon>Eukaryota</taxon>
        <taxon>Metazoa</taxon>
        <taxon>Spiralia</taxon>
        <taxon>Lophotrochozoa</taxon>
        <taxon>Mollusca</taxon>
        <taxon>Bivalvia</taxon>
        <taxon>Autobranchia</taxon>
        <taxon>Pteriomorphia</taxon>
        <taxon>Pectinida</taxon>
        <taxon>Pectinoidea</taxon>
        <taxon>Pectinidae</taxon>
        <taxon>Mizuhopecten</taxon>
    </lineage>
</organism>
<dbReference type="Pfam" id="PF00169">
    <property type="entry name" value="PH"/>
    <property type="match status" value="1"/>
</dbReference>
<dbReference type="InterPro" id="IPR011993">
    <property type="entry name" value="PH-like_dom_sf"/>
</dbReference>
<evidence type="ECO:0000256" key="3">
    <source>
        <dbReference type="ARBA" id="ARBA00022475"/>
    </source>
</evidence>
<evidence type="ECO:0000256" key="2">
    <source>
        <dbReference type="ARBA" id="ARBA00010187"/>
    </source>
</evidence>
<feature type="compositionally biased region" description="Polar residues" evidence="5">
    <location>
        <begin position="372"/>
        <end position="392"/>
    </location>
</feature>
<keyword evidence="8" id="KW-1185">Reference proteome</keyword>
<dbReference type="InterPro" id="IPR001849">
    <property type="entry name" value="PH_domain"/>
</dbReference>
<evidence type="ECO:0000256" key="5">
    <source>
        <dbReference type="SAM" id="MobiDB-lite"/>
    </source>
</evidence>
<feature type="region of interest" description="Disordered" evidence="5">
    <location>
        <begin position="766"/>
        <end position="785"/>
    </location>
</feature>
<dbReference type="Proteomes" id="UP000242188">
    <property type="component" value="Unassembled WGS sequence"/>
</dbReference>
<gene>
    <name evidence="7" type="ORF">KP79_PYT21776</name>
</gene>
<feature type="compositionally biased region" description="Polar residues" evidence="5">
    <location>
        <begin position="773"/>
        <end position="785"/>
    </location>
</feature>
<keyword evidence="4" id="KW-0472">Membrane</keyword>
<dbReference type="Gene3D" id="2.30.29.30">
    <property type="entry name" value="Pleckstrin-homology domain (PH domain)/Phosphotyrosine-binding domain (PTB)"/>
    <property type="match status" value="1"/>
</dbReference>
<dbReference type="GO" id="GO:0010314">
    <property type="term" value="F:phosphatidylinositol-5-phosphate binding"/>
    <property type="evidence" value="ECO:0007669"/>
    <property type="project" value="TreeGrafter"/>
</dbReference>
<dbReference type="SUPFAM" id="SSF50729">
    <property type="entry name" value="PH domain-like"/>
    <property type="match status" value="1"/>
</dbReference>
<protein>
    <submittedName>
        <fullName evidence="7">Ventricular zone-expressed PH domain-containing protein-like 1</fullName>
    </submittedName>
</protein>